<dbReference type="KEGG" id="mik:FOE78_01925"/>
<dbReference type="Pfam" id="PF03466">
    <property type="entry name" value="LysR_substrate"/>
    <property type="match status" value="1"/>
</dbReference>
<dbReference type="SUPFAM" id="SSF46785">
    <property type="entry name" value="Winged helix' DNA-binding domain"/>
    <property type="match status" value="1"/>
</dbReference>
<keyword evidence="3" id="KW-0238">DNA-binding</keyword>
<proteinExistence type="inferred from homology"/>
<evidence type="ECO:0000256" key="3">
    <source>
        <dbReference type="ARBA" id="ARBA00023125"/>
    </source>
</evidence>
<evidence type="ECO:0000259" key="5">
    <source>
        <dbReference type="PROSITE" id="PS50931"/>
    </source>
</evidence>
<dbReference type="Pfam" id="PF00126">
    <property type="entry name" value="HTH_1"/>
    <property type="match status" value="1"/>
</dbReference>
<dbReference type="SUPFAM" id="SSF53850">
    <property type="entry name" value="Periplasmic binding protein-like II"/>
    <property type="match status" value="1"/>
</dbReference>
<keyword evidence="2" id="KW-0805">Transcription regulation</keyword>
<dbReference type="InterPro" id="IPR050950">
    <property type="entry name" value="HTH-type_LysR_regulators"/>
</dbReference>
<name>A0A516PUN8_9ACTN</name>
<dbReference type="InterPro" id="IPR011991">
    <property type="entry name" value="ArsR-like_HTH"/>
</dbReference>
<dbReference type="AlphaFoldDB" id="A0A516PUN8"/>
<dbReference type="InterPro" id="IPR036388">
    <property type="entry name" value="WH-like_DNA-bd_sf"/>
</dbReference>
<dbReference type="InterPro" id="IPR000847">
    <property type="entry name" value="LysR_HTH_N"/>
</dbReference>
<dbReference type="Gene3D" id="1.10.10.10">
    <property type="entry name" value="Winged helix-like DNA-binding domain superfamily/Winged helix DNA-binding domain"/>
    <property type="match status" value="1"/>
</dbReference>
<dbReference type="PANTHER" id="PTHR30419">
    <property type="entry name" value="HTH-TYPE TRANSCRIPTIONAL REGULATOR YBHD"/>
    <property type="match status" value="1"/>
</dbReference>
<dbReference type="InterPro" id="IPR036390">
    <property type="entry name" value="WH_DNA-bd_sf"/>
</dbReference>
<dbReference type="InterPro" id="IPR005119">
    <property type="entry name" value="LysR_subst-bd"/>
</dbReference>
<dbReference type="GO" id="GO:0003700">
    <property type="term" value="F:DNA-binding transcription factor activity"/>
    <property type="evidence" value="ECO:0007669"/>
    <property type="project" value="InterPro"/>
</dbReference>
<dbReference type="Gene3D" id="3.40.190.10">
    <property type="entry name" value="Periplasmic binding protein-like II"/>
    <property type="match status" value="2"/>
</dbReference>
<reference evidence="6 7" key="1">
    <citation type="submission" date="2019-07" db="EMBL/GenBank/DDBJ databases">
        <title>Microlunatus dokdonensis sp. nov. isolated from the rhizospheric soil of the wild plant Elymus tsukushiensis.</title>
        <authorList>
            <person name="Ghim S.-Y."/>
            <person name="Hwang Y.-J."/>
            <person name="Son J.-S."/>
            <person name="Shin J.-H."/>
        </authorList>
    </citation>
    <scope>NUCLEOTIDE SEQUENCE [LARGE SCALE GENOMIC DNA]</scope>
    <source>
        <strain evidence="6 7">KUDC0627</strain>
    </source>
</reference>
<dbReference type="GO" id="GO:0005829">
    <property type="term" value="C:cytosol"/>
    <property type="evidence" value="ECO:0007669"/>
    <property type="project" value="TreeGrafter"/>
</dbReference>
<evidence type="ECO:0000256" key="2">
    <source>
        <dbReference type="ARBA" id="ARBA00023015"/>
    </source>
</evidence>
<dbReference type="OrthoDB" id="4131546at2"/>
<dbReference type="GO" id="GO:0003677">
    <property type="term" value="F:DNA binding"/>
    <property type="evidence" value="ECO:0007669"/>
    <property type="project" value="UniProtKB-KW"/>
</dbReference>
<evidence type="ECO:0000313" key="6">
    <source>
        <dbReference type="EMBL" id="QDP94840.1"/>
    </source>
</evidence>
<feature type="domain" description="HTH lysR-type" evidence="5">
    <location>
        <begin position="1"/>
        <end position="58"/>
    </location>
</feature>
<protein>
    <submittedName>
        <fullName evidence="6">LysR family transcriptional regulator</fullName>
    </submittedName>
</protein>
<evidence type="ECO:0000256" key="4">
    <source>
        <dbReference type="ARBA" id="ARBA00023163"/>
    </source>
</evidence>
<accession>A0A516PUN8</accession>
<dbReference type="CDD" id="cd00090">
    <property type="entry name" value="HTH_ARSR"/>
    <property type="match status" value="1"/>
</dbReference>
<dbReference type="RefSeq" id="WP_143984828.1">
    <property type="nucleotide sequence ID" value="NZ_CP041692.1"/>
</dbReference>
<gene>
    <name evidence="6" type="ORF">FOE78_01925</name>
</gene>
<evidence type="ECO:0000256" key="1">
    <source>
        <dbReference type="ARBA" id="ARBA00009437"/>
    </source>
</evidence>
<evidence type="ECO:0000313" key="7">
    <source>
        <dbReference type="Proteomes" id="UP000319263"/>
    </source>
</evidence>
<comment type="similarity">
    <text evidence="1">Belongs to the LysR transcriptional regulatory family.</text>
</comment>
<dbReference type="CDD" id="cd05466">
    <property type="entry name" value="PBP2_LTTR_substrate"/>
    <property type="match status" value="1"/>
</dbReference>
<dbReference type="PROSITE" id="PS50931">
    <property type="entry name" value="HTH_LYSR"/>
    <property type="match status" value="1"/>
</dbReference>
<dbReference type="Proteomes" id="UP000319263">
    <property type="component" value="Chromosome"/>
</dbReference>
<organism evidence="6 7">
    <name type="scientific">Microlunatus elymi</name>
    <dbReference type="NCBI Taxonomy" id="2596828"/>
    <lineage>
        <taxon>Bacteria</taxon>
        <taxon>Bacillati</taxon>
        <taxon>Actinomycetota</taxon>
        <taxon>Actinomycetes</taxon>
        <taxon>Propionibacteriales</taxon>
        <taxon>Propionibacteriaceae</taxon>
        <taxon>Microlunatus</taxon>
    </lineage>
</organism>
<dbReference type="EMBL" id="CP041692">
    <property type="protein sequence ID" value="QDP94840.1"/>
    <property type="molecule type" value="Genomic_DNA"/>
</dbReference>
<keyword evidence="7" id="KW-1185">Reference proteome</keyword>
<sequence>MDVAHLELLRELADRGSVTEVARATGKTTSAVSQQLRLLQRDVGVALVERFGRGVRLTDAGWALARTATRVASALAEAQAEWDSYRDTASGTVRLAFFFSAGELLVPGLLRRMADFPEIELITEERDVGEGEFDPLIADYDLVIAHSADDGTELVRRDVAVTQLVREPLDVGVPLDHRLAGRRSVSADEVIDDPWIGVPPDFPLDRVLSAVAMQAGRSAKIIFRSTHLPLIENLVADGQGVALLPRHTSRGRSAGRFDLLPLTGLRAGRYLEILSRPDRAARRAVRVVRDALVAEAAAATAPST</sequence>
<keyword evidence="4" id="KW-0804">Transcription</keyword>